<dbReference type="SMART" id="SM00209">
    <property type="entry name" value="TSP1"/>
    <property type="match status" value="1"/>
</dbReference>
<dbReference type="PROSITE" id="PS50092">
    <property type="entry name" value="TSP1"/>
    <property type="match status" value="1"/>
</dbReference>
<dbReference type="InterPro" id="IPR010909">
    <property type="entry name" value="PLAC"/>
</dbReference>
<gene>
    <name evidence="8" type="ORF">NQ314_011073</name>
</gene>
<comment type="subcellular location">
    <subcellularLocation>
        <location evidence="1">Secreted</location>
    </subcellularLocation>
</comment>
<keyword evidence="3" id="KW-0732">Signal</keyword>
<feature type="domain" description="PLAC" evidence="7">
    <location>
        <begin position="351"/>
        <end position="389"/>
    </location>
</feature>
<evidence type="ECO:0000256" key="4">
    <source>
        <dbReference type="ARBA" id="ARBA00022737"/>
    </source>
</evidence>
<dbReference type="InterPro" id="IPR000884">
    <property type="entry name" value="TSP1_rpt"/>
</dbReference>
<dbReference type="GO" id="GO:0004222">
    <property type="term" value="F:metalloendopeptidase activity"/>
    <property type="evidence" value="ECO:0007669"/>
    <property type="project" value="TreeGrafter"/>
</dbReference>
<sequence length="413" mass="47993">MIVLQWCVSGYCEEVGNRRLERVPVVLNPQDGGWSDWTPWRSCSRSCGTGVQFRSRKCNNPVPSYGGRACEGEPEEWRTCNTNSCPEPLVDIRAQQCKQLPKMFSLKGKPETTFTWLPYESDDFDKKCKYICVNAERKELFITEENLIDGTPCSYEDHDNICVQGKCQIIGCDGNLNSQLQRDRCGICDGNNFECSEIKLSFERKLKREVSRVSVLPRMAREINVEINVTMYHTENPAVAFVLKNRRKRKYTVTIPNTVIHTKIIEGTKFSYRKYNNRHNIWAKGPLYAEMVILVSFALYLVVLEYKLDLPTVLHQETKIFFTCGEAPPIQKRTCIGNHTRHTNRLCRGRKKKHCKEDQSEYCAFSLLHKYCKLSGFKRLCCKSCANFHLSKTHHFHENNLELFQFQKSYINM</sequence>
<dbReference type="GO" id="GO:0030198">
    <property type="term" value="P:extracellular matrix organization"/>
    <property type="evidence" value="ECO:0007669"/>
    <property type="project" value="InterPro"/>
</dbReference>
<dbReference type="GO" id="GO:0005576">
    <property type="term" value="C:extracellular region"/>
    <property type="evidence" value="ECO:0007669"/>
    <property type="project" value="UniProtKB-SubCell"/>
</dbReference>
<keyword evidence="9" id="KW-1185">Reference proteome</keyword>
<dbReference type="GO" id="GO:0006508">
    <property type="term" value="P:proteolysis"/>
    <property type="evidence" value="ECO:0007669"/>
    <property type="project" value="TreeGrafter"/>
</dbReference>
<dbReference type="InterPro" id="IPR050439">
    <property type="entry name" value="ADAMTS_ADAMTS-like"/>
</dbReference>
<evidence type="ECO:0000259" key="7">
    <source>
        <dbReference type="PROSITE" id="PS50900"/>
    </source>
</evidence>
<dbReference type="PROSITE" id="PS50900">
    <property type="entry name" value="PLAC"/>
    <property type="match status" value="1"/>
</dbReference>
<dbReference type="Proteomes" id="UP001162156">
    <property type="component" value="Unassembled WGS sequence"/>
</dbReference>
<dbReference type="PRINTS" id="PR01705">
    <property type="entry name" value="TSP1REPEAT"/>
</dbReference>
<evidence type="ECO:0000256" key="1">
    <source>
        <dbReference type="ARBA" id="ARBA00004613"/>
    </source>
</evidence>
<dbReference type="GO" id="GO:0031012">
    <property type="term" value="C:extracellular matrix"/>
    <property type="evidence" value="ECO:0007669"/>
    <property type="project" value="TreeGrafter"/>
</dbReference>
<dbReference type="InterPro" id="IPR045371">
    <property type="entry name" value="ADAMTS_CR_3"/>
</dbReference>
<organism evidence="8 9">
    <name type="scientific">Rhamnusium bicolor</name>
    <dbReference type="NCBI Taxonomy" id="1586634"/>
    <lineage>
        <taxon>Eukaryota</taxon>
        <taxon>Metazoa</taxon>
        <taxon>Ecdysozoa</taxon>
        <taxon>Arthropoda</taxon>
        <taxon>Hexapoda</taxon>
        <taxon>Insecta</taxon>
        <taxon>Pterygota</taxon>
        <taxon>Neoptera</taxon>
        <taxon>Endopterygota</taxon>
        <taxon>Coleoptera</taxon>
        <taxon>Polyphaga</taxon>
        <taxon>Cucujiformia</taxon>
        <taxon>Chrysomeloidea</taxon>
        <taxon>Cerambycidae</taxon>
        <taxon>Lepturinae</taxon>
        <taxon>Rhagiini</taxon>
        <taxon>Rhamnusium</taxon>
    </lineage>
</organism>
<dbReference type="Pfam" id="PF19236">
    <property type="entry name" value="ADAMTS_CR_3"/>
    <property type="match status" value="1"/>
</dbReference>
<dbReference type="EMBL" id="JANEYF010003070">
    <property type="protein sequence ID" value="KAJ8939578.1"/>
    <property type="molecule type" value="Genomic_DNA"/>
</dbReference>
<accession>A0AAV8XLQ3</accession>
<name>A0AAV8XLQ3_9CUCU</name>
<keyword evidence="4" id="KW-0677">Repeat</keyword>
<feature type="disulfide bond" evidence="6">
    <location>
        <begin position="58"/>
        <end position="70"/>
    </location>
</feature>
<dbReference type="SUPFAM" id="SSF82895">
    <property type="entry name" value="TSP-1 type 1 repeat"/>
    <property type="match status" value="1"/>
</dbReference>
<comment type="caution">
    <text evidence="8">The sequence shown here is derived from an EMBL/GenBank/DDBJ whole genome shotgun (WGS) entry which is preliminary data.</text>
</comment>
<evidence type="ECO:0000256" key="6">
    <source>
        <dbReference type="PIRSR" id="PIRSR613273-3"/>
    </source>
</evidence>
<feature type="disulfide bond" evidence="6">
    <location>
        <begin position="43"/>
        <end position="80"/>
    </location>
</feature>
<dbReference type="InterPro" id="IPR013273">
    <property type="entry name" value="ADAMTS/ADAMTS-like"/>
</dbReference>
<feature type="disulfide bond" evidence="6">
    <location>
        <begin position="47"/>
        <end position="85"/>
    </location>
</feature>
<evidence type="ECO:0000256" key="5">
    <source>
        <dbReference type="ARBA" id="ARBA00023157"/>
    </source>
</evidence>
<dbReference type="FunFam" id="2.20.100.10:FF:000007">
    <property type="entry name" value="Thrombospondin 1"/>
    <property type="match status" value="1"/>
</dbReference>
<dbReference type="PRINTS" id="PR01857">
    <property type="entry name" value="ADAMTSFAMILY"/>
</dbReference>
<proteinExistence type="predicted"/>
<reference evidence="8" key="1">
    <citation type="journal article" date="2023" name="Insect Mol. Biol.">
        <title>Genome sequencing provides insights into the evolution of gene families encoding plant cell wall-degrading enzymes in longhorned beetles.</title>
        <authorList>
            <person name="Shin N.R."/>
            <person name="Okamura Y."/>
            <person name="Kirsch R."/>
            <person name="Pauchet Y."/>
        </authorList>
    </citation>
    <scope>NUCLEOTIDE SEQUENCE</scope>
    <source>
        <strain evidence="8">RBIC_L_NR</strain>
    </source>
</reference>
<dbReference type="PANTHER" id="PTHR13723:SF304">
    <property type="entry name" value="A DISINTEGRIN AND METALLOPROTEINASE WITH THROMBOSPONDIN MOTIFS 2-LIKE PROTEIN"/>
    <property type="match status" value="1"/>
</dbReference>
<dbReference type="Pfam" id="PF00090">
    <property type="entry name" value="TSP_1"/>
    <property type="match status" value="1"/>
</dbReference>
<dbReference type="PANTHER" id="PTHR13723">
    <property type="entry name" value="ADAMTS A DISINTEGRIN AND METALLOPROTEASE WITH THROMBOSPONDIN MOTIFS PROTEASE"/>
    <property type="match status" value="1"/>
</dbReference>
<dbReference type="Gene3D" id="2.20.100.10">
    <property type="entry name" value="Thrombospondin type-1 (TSP1) repeat"/>
    <property type="match status" value="1"/>
</dbReference>
<evidence type="ECO:0000256" key="3">
    <source>
        <dbReference type="ARBA" id="ARBA00022729"/>
    </source>
</evidence>
<keyword evidence="5 6" id="KW-1015">Disulfide bond</keyword>
<evidence type="ECO:0000313" key="8">
    <source>
        <dbReference type="EMBL" id="KAJ8939578.1"/>
    </source>
</evidence>
<dbReference type="Gene3D" id="2.60.120.830">
    <property type="match status" value="1"/>
</dbReference>
<evidence type="ECO:0000256" key="2">
    <source>
        <dbReference type="ARBA" id="ARBA00022525"/>
    </source>
</evidence>
<keyword evidence="2" id="KW-0964">Secreted</keyword>
<protein>
    <recommendedName>
        <fullName evidence="7">PLAC domain-containing protein</fullName>
    </recommendedName>
</protein>
<dbReference type="InterPro" id="IPR036383">
    <property type="entry name" value="TSP1_rpt_sf"/>
</dbReference>
<evidence type="ECO:0000313" key="9">
    <source>
        <dbReference type="Proteomes" id="UP001162156"/>
    </source>
</evidence>
<dbReference type="AlphaFoldDB" id="A0AAV8XLQ3"/>